<proteinExistence type="inferred from homology"/>
<evidence type="ECO:0000256" key="7">
    <source>
        <dbReference type="SAM" id="Phobius"/>
    </source>
</evidence>
<keyword evidence="3 7" id="KW-1133">Transmembrane helix</keyword>
<evidence type="ECO:0000313" key="10">
    <source>
        <dbReference type="Proteomes" id="UP000481861"/>
    </source>
</evidence>
<evidence type="ECO:0000256" key="1">
    <source>
        <dbReference type="ARBA" id="ARBA00004141"/>
    </source>
</evidence>
<evidence type="ECO:0000259" key="8">
    <source>
        <dbReference type="Pfam" id="PF20684"/>
    </source>
</evidence>
<dbReference type="Proteomes" id="UP000481861">
    <property type="component" value="Unassembled WGS sequence"/>
</dbReference>
<protein>
    <recommendedName>
        <fullName evidence="8">Rhodopsin domain-containing protein</fullName>
    </recommendedName>
</protein>
<evidence type="ECO:0000313" key="9">
    <source>
        <dbReference type="EMBL" id="KAF2874067.1"/>
    </source>
</evidence>
<evidence type="ECO:0000256" key="3">
    <source>
        <dbReference type="ARBA" id="ARBA00022989"/>
    </source>
</evidence>
<keyword evidence="4 7" id="KW-0472">Membrane</keyword>
<feature type="transmembrane region" description="Helical" evidence="7">
    <location>
        <begin position="250"/>
        <end position="275"/>
    </location>
</feature>
<dbReference type="GO" id="GO:0016020">
    <property type="term" value="C:membrane"/>
    <property type="evidence" value="ECO:0007669"/>
    <property type="project" value="UniProtKB-SubCell"/>
</dbReference>
<gene>
    <name evidence="9" type="ORF">BDV95DRAFT_592203</name>
</gene>
<comment type="subcellular location">
    <subcellularLocation>
        <location evidence="1">Membrane</location>
        <topology evidence="1">Multi-pass membrane protein</topology>
    </subcellularLocation>
</comment>
<keyword evidence="2 7" id="KW-0812">Transmembrane</keyword>
<reference evidence="9 10" key="1">
    <citation type="submission" date="2020-01" db="EMBL/GenBank/DDBJ databases">
        <authorList>
            <consortium name="DOE Joint Genome Institute"/>
            <person name="Haridas S."/>
            <person name="Albert R."/>
            <person name="Binder M."/>
            <person name="Bloem J."/>
            <person name="Labutti K."/>
            <person name="Salamov A."/>
            <person name="Andreopoulos B."/>
            <person name="Baker S.E."/>
            <person name="Barry K."/>
            <person name="Bills G."/>
            <person name="Bluhm B.H."/>
            <person name="Cannon C."/>
            <person name="Castanera R."/>
            <person name="Culley D.E."/>
            <person name="Daum C."/>
            <person name="Ezra D."/>
            <person name="Gonzalez J.B."/>
            <person name="Henrissat B."/>
            <person name="Kuo A."/>
            <person name="Liang C."/>
            <person name="Lipzen A."/>
            <person name="Lutzoni F."/>
            <person name="Magnuson J."/>
            <person name="Mondo S."/>
            <person name="Nolan M."/>
            <person name="Ohm R."/>
            <person name="Pangilinan J."/>
            <person name="Park H.-J.H."/>
            <person name="Ramirez L."/>
            <person name="Alfaro M."/>
            <person name="Sun H."/>
            <person name="Tritt A."/>
            <person name="Yoshinaga Y."/>
            <person name="Zwiers L.-H.L."/>
            <person name="Turgeon B.G."/>
            <person name="Goodwin S.B."/>
            <person name="Spatafora J.W."/>
            <person name="Crous P.W."/>
            <person name="Grigoriev I.V."/>
        </authorList>
    </citation>
    <scope>NUCLEOTIDE SEQUENCE [LARGE SCALE GENOMIC DNA]</scope>
    <source>
        <strain evidence="9 10">CBS 611.86</strain>
    </source>
</reference>
<comment type="caution">
    <text evidence="9">The sequence shown here is derived from an EMBL/GenBank/DDBJ whole genome shotgun (WGS) entry which is preliminary data.</text>
</comment>
<sequence length="378" mass="42821">MAPLNIFERAETRRMPNVGPHIRGTAWLLMAITIVVVALRFYARAYLVRRVRWDDWTMLIAVIFGIINTVLIQFSVDHGLGRIQRTIPDPADAIQAIRWEYIAQPFGTFAAVFGRVSLALLLLSIVGNKVWRKWVLWSLVYLQFVIGTVYVVVTFTQCRPLPRLWDKKVHGNCWNILVQRDVAYFQSSFNVVTDFILAAFPAFVIWELNIKKQEKISLIILMSLGVFAMIAAILKTYLLKGLVVTKNLTFTTAFIVMWYTIEQYFVMICASVATLKPLYKQIRGIPITRAGSSNPSRHYNSRQSVGLKNISARKMLSRSGGDTTLVSMAAGDDHVNGSQAEILPSTPSQSSDPENDIWKSVRITQIIEDDGRLPPREK</sequence>
<feature type="transmembrane region" description="Helical" evidence="7">
    <location>
        <begin position="55"/>
        <end position="76"/>
    </location>
</feature>
<accession>A0A7C8IJ09</accession>
<feature type="transmembrane region" description="Helical" evidence="7">
    <location>
        <begin position="184"/>
        <end position="206"/>
    </location>
</feature>
<feature type="transmembrane region" description="Helical" evidence="7">
    <location>
        <begin position="106"/>
        <end position="127"/>
    </location>
</feature>
<dbReference type="OrthoDB" id="3934549at2759"/>
<feature type="transmembrane region" description="Helical" evidence="7">
    <location>
        <begin position="218"/>
        <end position="238"/>
    </location>
</feature>
<evidence type="ECO:0000256" key="5">
    <source>
        <dbReference type="ARBA" id="ARBA00038359"/>
    </source>
</evidence>
<dbReference type="InterPro" id="IPR052337">
    <property type="entry name" value="SAT4-like"/>
</dbReference>
<evidence type="ECO:0000256" key="6">
    <source>
        <dbReference type="SAM" id="MobiDB-lite"/>
    </source>
</evidence>
<keyword evidence="10" id="KW-1185">Reference proteome</keyword>
<name>A0A7C8IJ09_9PLEO</name>
<dbReference type="EMBL" id="JAADJZ010000006">
    <property type="protein sequence ID" value="KAF2874067.1"/>
    <property type="molecule type" value="Genomic_DNA"/>
</dbReference>
<evidence type="ECO:0000256" key="4">
    <source>
        <dbReference type="ARBA" id="ARBA00023136"/>
    </source>
</evidence>
<dbReference type="PANTHER" id="PTHR33048:SF146">
    <property type="entry name" value="INTEGRAL MEMBRANE PROTEIN"/>
    <property type="match status" value="1"/>
</dbReference>
<feature type="transmembrane region" description="Helical" evidence="7">
    <location>
        <begin position="134"/>
        <end position="155"/>
    </location>
</feature>
<dbReference type="AlphaFoldDB" id="A0A7C8IJ09"/>
<dbReference type="PANTHER" id="PTHR33048">
    <property type="entry name" value="PTH11-LIKE INTEGRAL MEMBRANE PROTEIN (AFU_ORTHOLOGUE AFUA_5G11245)"/>
    <property type="match status" value="1"/>
</dbReference>
<feature type="region of interest" description="Disordered" evidence="6">
    <location>
        <begin position="336"/>
        <end position="357"/>
    </location>
</feature>
<comment type="similarity">
    <text evidence="5">Belongs to the SAT4 family.</text>
</comment>
<organism evidence="9 10">
    <name type="scientific">Massariosphaeria phaeospora</name>
    <dbReference type="NCBI Taxonomy" id="100035"/>
    <lineage>
        <taxon>Eukaryota</taxon>
        <taxon>Fungi</taxon>
        <taxon>Dikarya</taxon>
        <taxon>Ascomycota</taxon>
        <taxon>Pezizomycotina</taxon>
        <taxon>Dothideomycetes</taxon>
        <taxon>Pleosporomycetidae</taxon>
        <taxon>Pleosporales</taxon>
        <taxon>Pleosporales incertae sedis</taxon>
        <taxon>Massariosphaeria</taxon>
    </lineage>
</organism>
<dbReference type="InterPro" id="IPR049326">
    <property type="entry name" value="Rhodopsin_dom_fungi"/>
</dbReference>
<dbReference type="Pfam" id="PF20684">
    <property type="entry name" value="Fung_rhodopsin"/>
    <property type="match status" value="1"/>
</dbReference>
<feature type="domain" description="Rhodopsin" evidence="8">
    <location>
        <begin position="39"/>
        <end position="280"/>
    </location>
</feature>
<feature type="transmembrane region" description="Helical" evidence="7">
    <location>
        <begin position="24"/>
        <end position="43"/>
    </location>
</feature>
<evidence type="ECO:0000256" key="2">
    <source>
        <dbReference type="ARBA" id="ARBA00022692"/>
    </source>
</evidence>